<dbReference type="Proteomes" id="UP000006798">
    <property type="component" value="Plasmid pBB1"/>
</dbReference>
<evidence type="ECO:0000256" key="9">
    <source>
        <dbReference type="ARBA" id="ARBA00023136"/>
    </source>
</evidence>
<evidence type="ECO:0000256" key="6">
    <source>
        <dbReference type="ARBA" id="ARBA00022729"/>
    </source>
</evidence>
<evidence type="ECO:0000313" key="13">
    <source>
        <dbReference type="EMBL" id="AEI81901.1"/>
    </source>
</evidence>
<keyword evidence="9" id="KW-0472">Membrane</keyword>
<protein>
    <submittedName>
        <fullName evidence="13">Outer membrane protein</fullName>
    </submittedName>
</protein>
<keyword evidence="13" id="KW-0614">Plasmid</keyword>
<dbReference type="GO" id="GO:0046930">
    <property type="term" value="C:pore complex"/>
    <property type="evidence" value="ECO:0007669"/>
    <property type="project" value="UniProtKB-KW"/>
</dbReference>
<dbReference type="Pfam" id="PF13609">
    <property type="entry name" value="Porin_4"/>
    <property type="match status" value="1"/>
</dbReference>
<keyword evidence="4" id="KW-1134">Transmembrane beta strand</keyword>
<proteinExistence type="predicted"/>
<dbReference type="HOGENOM" id="CLU_038238_2_0_4"/>
<dbReference type="CDD" id="cd00342">
    <property type="entry name" value="gram_neg_porins"/>
    <property type="match status" value="1"/>
</dbReference>
<feature type="chain" id="PRO_5003377860" evidence="11">
    <location>
        <begin position="23"/>
        <end position="365"/>
    </location>
</feature>
<dbReference type="InterPro" id="IPR033900">
    <property type="entry name" value="Gram_neg_porin_domain"/>
</dbReference>
<comment type="subcellular location">
    <subcellularLocation>
        <location evidence="1">Cell outer membrane</location>
        <topology evidence="1">Multi-pass membrane protein</topology>
    </subcellularLocation>
</comment>
<dbReference type="PANTHER" id="PTHR34501:SF9">
    <property type="entry name" value="MAJOR OUTER MEMBRANE PROTEIN P.IA"/>
    <property type="match status" value="1"/>
</dbReference>
<evidence type="ECO:0000256" key="1">
    <source>
        <dbReference type="ARBA" id="ARBA00004571"/>
    </source>
</evidence>
<organism evidence="13 14">
    <name type="scientific">Cupriavidus necator (strain ATCC 43291 / DSM 13513 / CCUG 52238 / LMG 8453 / N-1)</name>
    <name type="common">Ralstonia eutropha</name>
    <dbReference type="NCBI Taxonomy" id="1042878"/>
    <lineage>
        <taxon>Bacteria</taxon>
        <taxon>Pseudomonadati</taxon>
        <taxon>Pseudomonadota</taxon>
        <taxon>Betaproteobacteria</taxon>
        <taxon>Burkholderiales</taxon>
        <taxon>Burkholderiaceae</taxon>
        <taxon>Cupriavidus</taxon>
    </lineage>
</organism>
<keyword evidence="10" id="KW-0998">Cell outer membrane</keyword>
<evidence type="ECO:0000256" key="11">
    <source>
        <dbReference type="SAM" id="SignalP"/>
    </source>
</evidence>
<evidence type="ECO:0000256" key="10">
    <source>
        <dbReference type="ARBA" id="ARBA00023237"/>
    </source>
</evidence>
<evidence type="ECO:0000256" key="5">
    <source>
        <dbReference type="ARBA" id="ARBA00022692"/>
    </source>
</evidence>
<dbReference type="GeneID" id="34311802"/>
<dbReference type="RefSeq" id="WP_013958955.1">
    <property type="nucleotide sequence ID" value="NC_015727.1"/>
</dbReference>
<comment type="subunit">
    <text evidence="2">Homotrimer.</text>
</comment>
<dbReference type="PANTHER" id="PTHR34501">
    <property type="entry name" value="PROTEIN YDDL-RELATED"/>
    <property type="match status" value="1"/>
</dbReference>
<keyword evidence="3" id="KW-0813">Transport</keyword>
<dbReference type="InterPro" id="IPR023614">
    <property type="entry name" value="Porin_dom_sf"/>
</dbReference>
<evidence type="ECO:0000259" key="12">
    <source>
        <dbReference type="Pfam" id="PF13609"/>
    </source>
</evidence>
<evidence type="ECO:0000256" key="8">
    <source>
        <dbReference type="ARBA" id="ARBA00023114"/>
    </source>
</evidence>
<sequence>MKYRFQIGATMAFAAMASGASAQSNVTLYGVVDVGIEYANHQAGGGKDLVRETAGNISGSRWGLRGTEDLGAGLKGLFLLESGFDPDTGKSGQGNRLFGRSAYVGLSQAGVGSLLLGRQQNLLFDFVASFDPMGLAPRYSIFTQDLGFVGRSDNTVKYVGTFGGLNAAAMYSFGAESGTVNGSEVPGHAKLGREYGAKLDYSIGRASFGGAYDETNTGTLTTNPDATTRRATFAGTYAFDKVTAYAGYRWANASGGARLPGTTSAAATQGANLWWAGARWQVTPAVTLAGAAYYQDFRHSSADPWLFVGFANYSFSKRTDVYLSAAYTKNKNGSALGAGQGAAGWGNTDPGMNQFAANVGVRHKF</sequence>
<dbReference type="SUPFAM" id="SSF56935">
    <property type="entry name" value="Porins"/>
    <property type="match status" value="1"/>
</dbReference>
<feature type="domain" description="Porin" evidence="12">
    <location>
        <begin position="9"/>
        <end position="332"/>
    </location>
</feature>
<geneLocation type="plasmid" evidence="13 14">
    <name>pBB1</name>
</geneLocation>
<evidence type="ECO:0000256" key="2">
    <source>
        <dbReference type="ARBA" id="ARBA00011233"/>
    </source>
</evidence>
<dbReference type="KEGG" id="cnc:CNE_BB1p04770"/>
<feature type="signal peptide" evidence="11">
    <location>
        <begin position="1"/>
        <end position="22"/>
    </location>
</feature>
<dbReference type="AlphaFoldDB" id="F8GX31"/>
<keyword evidence="6 11" id="KW-0732">Signal</keyword>
<dbReference type="GO" id="GO:0006811">
    <property type="term" value="P:monoatomic ion transport"/>
    <property type="evidence" value="ECO:0007669"/>
    <property type="project" value="UniProtKB-KW"/>
</dbReference>
<keyword evidence="7" id="KW-0406">Ion transport</keyword>
<keyword evidence="8" id="KW-0626">Porin</keyword>
<evidence type="ECO:0000313" key="14">
    <source>
        <dbReference type="Proteomes" id="UP000006798"/>
    </source>
</evidence>
<dbReference type="Gene3D" id="2.40.160.10">
    <property type="entry name" value="Porin"/>
    <property type="match status" value="1"/>
</dbReference>
<dbReference type="GO" id="GO:0015288">
    <property type="term" value="F:porin activity"/>
    <property type="evidence" value="ECO:0007669"/>
    <property type="project" value="UniProtKB-KW"/>
</dbReference>
<dbReference type="InterPro" id="IPR050298">
    <property type="entry name" value="Gram-neg_bact_OMP"/>
</dbReference>
<evidence type="ECO:0000256" key="7">
    <source>
        <dbReference type="ARBA" id="ARBA00023065"/>
    </source>
</evidence>
<accession>F8GX31</accession>
<dbReference type="GO" id="GO:0009279">
    <property type="term" value="C:cell outer membrane"/>
    <property type="evidence" value="ECO:0007669"/>
    <property type="project" value="UniProtKB-SubCell"/>
</dbReference>
<evidence type="ECO:0000256" key="4">
    <source>
        <dbReference type="ARBA" id="ARBA00022452"/>
    </source>
</evidence>
<name>F8GX31_CUPNN</name>
<gene>
    <name evidence="13" type="primary">omp1</name>
    <name evidence="13" type="ordered locus">CNE_BB1p04770</name>
</gene>
<reference evidence="13 14" key="1">
    <citation type="journal article" date="2011" name="J. Bacteriol.">
        <title>Complete genome sequence of the type strain Cupriavidus necator N-1.</title>
        <authorList>
            <person name="Poehlein A."/>
            <person name="Kusian B."/>
            <person name="Friedrich B."/>
            <person name="Daniel R."/>
            <person name="Bowien B."/>
        </authorList>
    </citation>
    <scope>NUCLEOTIDE SEQUENCE [LARGE SCALE GENOMIC DNA]</scope>
    <source>
        <strain evidence="14">ATCC 43291 / DSM 13513 / CCUG 52238 / LMG 8453 / N-1</strain>
        <plasmid evidence="13 14">pBB1</plasmid>
    </source>
</reference>
<keyword evidence="5" id="KW-0812">Transmembrane</keyword>
<evidence type="ECO:0000256" key="3">
    <source>
        <dbReference type="ARBA" id="ARBA00022448"/>
    </source>
</evidence>
<dbReference type="EMBL" id="CP002879">
    <property type="protein sequence ID" value="AEI81901.1"/>
    <property type="molecule type" value="Genomic_DNA"/>
</dbReference>